<evidence type="ECO:0000313" key="2">
    <source>
        <dbReference type="EMBL" id="KAF0900893.1"/>
    </source>
</evidence>
<sequence>MPSLPGAPHLQHRGRPERASTPTVQLRGQDDGEWRGELDGAVAVASTTTKPANRYRDHCRRLIWDSGEKITGFGGEITALAFSASFSAPLSLRAWLSKF</sequence>
<name>A0A6G1CMP8_9ORYZ</name>
<comment type="caution">
    <text evidence="2">The sequence shown here is derived from an EMBL/GenBank/DDBJ whole genome shotgun (WGS) entry which is preliminary data.</text>
</comment>
<evidence type="ECO:0000313" key="3">
    <source>
        <dbReference type="Proteomes" id="UP000479710"/>
    </source>
</evidence>
<evidence type="ECO:0000256" key="1">
    <source>
        <dbReference type="SAM" id="MobiDB-lite"/>
    </source>
</evidence>
<keyword evidence="3" id="KW-1185">Reference proteome</keyword>
<feature type="region of interest" description="Disordered" evidence="1">
    <location>
        <begin position="1"/>
        <end position="32"/>
    </location>
</feature>
<proteinExistence type="predicted"/>
<accession>A0A6G1CMP8</accession>
<dbReference type="AlphaFoldDB" id="A0A6G1CMP8"/>
<protein>
    <submittedName>
        <fullName evidence="2">Uncharacterized protein</fullName>
    </submittedName>
</protein>
<dbReference type="EMBL" id="SPHZ02000009">
    <property type="protein sequence ID" value="KAF0900893.1"/>
    <property type="molecule type" value="Genomic_DNA"/>
</dbReference>
<organism evidence="2 3">
    <name type="scientific">Oryza meyeriana var. granulata</name>
    <dbReference type="NCBI Taxonomy" id="110450"/>
    <lineage>
        <taxon>Eukaryota</taxon>
        <taxon>Viridiplantae</taxon>
        <taxon>Streptophyta</taxon>
        <taxon>Embryophyta</taxon>
        <taxon>Tracheophyta</taxon>
        <taxon>Spermatophyta</taxon>
        <taxon>Magnoliopsida</taxon>
        <taxon>Liliopsida</taxon>
        <taxon>Poales</taxon>
        <taxon>Poaceae</taxon>
        <taxon>BOP clade</taxon>
        <taxon>Oryzoideae</taxon>
        <taxon>Oryzeae</taxon>
        <taxon>Oryzinae</taxon>
        <taxon>Oryza</taxon>
        <taxon>Oryza meyeriana</taxon>
    </lineage>
</organism>
<gene>
    <name evidence="2" type="ORF">E2562_036712</name>
</gene>
<reference evidence="2 3" key="1">
    <citation type="submission" date="2019-11" db="EMBL/GenBank/DDBJ databases">
        <title>Whole genome sequence of Oryza granulata.</title>
        <authorList>
            <person name="Li W."/>
        </authorList>
    </citation>
    <scope>NUCLEOTIDE SEQUENCE [LARGE SCALE GENOMIC DNA]</scope>
    <source>
        <strain evidence="3">cv. Menghai</strain>
        <tissue evidence="2">Leaf</tissue>
    </source>
</reference>
<dbReference type="Proteomes" id="UP000479710">
    <property type="component" value="Unassembled WGS sequence"/>
</dbReference>